<keyword evidence="2" id="KW-1185">Reference proteome</keyword>
<organism evidence="1 2">
    <name type="scientific">Cirrhinus mrigala</name>
    <name type="common">Mrigala</name>
    <dbReference type="NCBI Taxonomy" id="683832"/>
    <lineage>
        <taxon>Eukaryota</taxon>
        <taxon>Metazoa</taxon>
        <taxon>Chordata</taxon>
        <taxon>Craniata</taxon>
        <taxon>Vertebrata</taxon>
        <taxon>Euteleostomi</taxon>
        <taxon>Actinopterygii</taxon>
        <taxon>Neopterygii</taxon>
        <taxon>Teleostei</taxon>
        <taxon>Ostariophysi</taxon>
        <taxon>Cypriniformes</taxon>
        <taxon>Cyprinidae</taxon>
        <taxon>Labeoninae</taxon>
        <taxon>Labeonini</taxon>
        <taxon>Cirrhinus</taxon>
    </lineage>
</organism>
<protein>
    <submittedName>
        <fullName evidence="1">Uncharacterized protein</fullName>
    </submittedName>
</protein>
<reference evidence="1 2" key="1">
    <citation type="submission" date="2024-05" db="EMBL/GenBank/DDBJ databases">
        <title>Genome sequencing and assembly of Indian major carp, Cirrhinus mrigala (Hamilton, 1822).</title>
        <authorList>
            <person name="Mohindra V."/>
            <person name="Chowdhury L.M."/>
            <person name="Lal K."/>
            <person name="Jena J.K."/>
        </authorList>
    </citation>
    <scope>NUCLEOTIDE SEQUENCE [LARGE SCALE GENOMIC DNA]</scope>
    <source>
        <strain evidence="1">CM1030</strain>
        <tissue evidence="1">Blood</tissue>
    </source>
</reference>
<sequence length="51" mass="5526">MPLRGGIRPNSMPQGTHDQASLPYYCLMGPPTQAPYLAPWAAVPLLPQPKP</sequence>
<feature type="non-terminal residue" evidence="1">
    <location>
        <position position="51"/>
    </location>
</feature>
<comment type="caution">
    <text evidence="1">The sequence shown here is derived from an EMBL/GenBank/DDBJ whole genome shotgun (WGS) entry which is preliminary data.</text>
</comment>
<name>A0ABD0PV65_CIRMR</name>
<proteinExistence type="predicted"/>
<accession>A0ABD0PV65</accession>
<dbReference type="EMBL" id="JAMKFB020000013">
    <property type="protein sequence ID" value="KAL0177303.1"/>
    <property type="molecule type" value="Genomic_DNA"/>
</dbReference>
<dbReference type="Proteomes" id="UP001529510">
    <property type="component" value="Unassembled WGS sequence"/>
</dbReference>
<gene>
    <name evidence="1" type="ORF">M9458_026197</name>
</gene>
<evidence type="ECO:0000313" key="2">
    <source>
        <dbReference type="Proteomes" id="UP001529510"/>
    </source>
</evidence>
<dbReference type="AlphaFoldDB" id="A0ABD0PV65"/>
<evidence type="ECO:0000313" key="1">
    <source>
        <dbReference type="EMBL" id="KAL0177303.1"/>
    </source>
</evidence>